<evidence type="ECO:0000256" key="1">
    <source>
        <dbReference type="SAM" id="Phobius"/>
    </source>
</evidence>
<dbReference type="Proteomes" id="UP000323664">
    <property type="component" value="Unassembled WGS sequence"/>
</dbReference>
<feature type="transmembrane region" description="Helical" evidence="1">
    <location>
        <begin position="270"/>
        <end position="288"/>
    </location>
</feature>
<keyword evidence="1" id="KW-1133">Transmembrane helix</keyword>
<feature type="transmembrane region" description="Helical" evidence="1">
    <location>
        <begin position="395"/>
        <end position="413"/>
    </location>
</feature>
<name>A0A5M9WY91_PAEAM</name>
<dbReference type="RefSeq" id="WP_123066058.1">
    <property type="nucleotide sequence ID" value="NZ_RIAS01000013.1"/>
</dbReference>
<feature type="transmembrane region" description="Helical" evidence="1">
    <location>
        <begin position="217"/>
        <end position="234"/>
    </location>
</feature>
<feature type="transmembrane region" description="Helical" evidence="1">
    <location>
        <begin position="308"/>
        <end position="327"/>
    </location>
</feature>
<protein>
    <submittedName>
        <fullName evidence="2">Multi-tm2 domain protein</fullName>
    </submittedName>
</protein>
<organism evidence="2 3">
    <name type="scientific">Paenibacillus amylolyticus</name>
    <dbReference type="NCBI Taxonomy" id="1451"/>
    <lineage>
        <taxon>Bacteria</taxon>
        <taxon>Bacillati</taxon>
        <taxon>Bacillota</taxon>
        <taxon>Bacilli</taxon>
        <taxon>Bacillales</taxon>
        <taxon>Paenibacillaceae</taxon>
        <taxon>Paenibacillus</taxon>
    </lineage>
</organism>
<reference evidence="2 3" key="1">
    <citation type="journal article" date="2019" name="J. Ind. Microbiol. Biotechnol.">
        <title>Paenibacillus amylolyticus 27C64 has a diverse set of carbohydrate-active enzymes and complete pectin deconstruction system.</title>
        <authorList>
            <person name="Keggi C."/>
            <person name="Doran-Peterson J."/>
        </authorList>
    </citation>
    <scope>NUCLEOTIDE SEQUENCE [LARGE SCALE GENOMIC DNA]</scope>
    <source>
        <strain evidence="2 3">27C64</strain>
    </source>
</reference>
<feature type="transmembrane region" description="Helical" evidence="1">
    <location>
        <begin position="34"/>
        <end position="54"/>
    </location>
</feature>
<evidence type="ECO:0000313" key="2">
    <source>
        <dbReference type="EMBL" id="KAA8786343.1"/>
    </source>
</evidence>
<keyword evidence="1" id="KW-0472">Membrane</keyword>
<feature type="transmembrane region" description="Helical" evidence="1">
    <location>
        <begin position="193"/>
        <end position="211"/>
    </location>
</feature>
<feature type="transmembrane region" description="Helical" evidence="1">
    <location>
        <begin position="356"/>
        <end position="375"/>
    </location>
</feature>
<dbReference type="EMBL" id="RIAS01000013">
    <property type="protein sequence ID" value="KAA8786343.1"/>
    <property type="molecule type" value="Genomic_DNA"/>
</dbReference>
<proteinExistence type="predicted"/>
<feature type="transmembrane region" description="Helical" evidence="1">
    <location>
        <begin position="12"/>
        <end position="27"/>
    </location>
</feature>
<feature type="transmembrane region" description="Helical" evidence="1">
    <location>
        <begin position="60"/>
        <end position="83"/>
    </location>
</feature>
<gene>
    <name evidence="2" type="ORF">EC604_21115</name>
</gene>
<dbReference type="OrthoDB" id="82335at2"/>
<dbReference type="AlphaFoldDB" id="A0A5M9WY91"/>
<keyword evidence="1" id="KW-0812">Transmembrane</keyword>
<accession>A0A5M9WY91</accession>
<comment type="caution">
    <text evidence="2">The sequence shown here is derived from an EMBL/GenBank/DDBJ whole genome shotgun (WGS) entry which is preliminary data.</text>
</comment>
<evidence type="ECO:0000313" key="3">
    <source>
        <dbReference type="Proteomes" id="UP000323664"/>
    </source>
</evidence>
<sequence length="448" mass="50777">MTTVYSDRNKLLAFLLNLFPGLGFLYWRRTARAVVYPLLFFGTGIGFVMLAYLAGDKDLLVFGLLGVIFVWCLSMLDMIIVLLSAPSAREMYYSGQGMYYGHPSGHPQGSIGPEDYVREQEPMGPGGKDEIHHQGAETQHEYAGYSGYPGNTAYAGQQPMYRKGSEGERFFTILLSFVPGLGHLHLGLLHRGLSFLIAFFGSFAMMVFVSAITNESIFLMFLLILPVIWVYCMFDAVQHVHRKQAGEVLQDRTLFEELETGRIMGKRSKVLATLLSAFPGAGHLYLGLQKRGMQLMFLFLGSIYILDLLRLSVFLFMIPLIWFYSFFDGLQCSSRYGREPLSDQPVFKDWVRHQRFIGMGIAALGLYYLTIRLIIPQLNEMFPNVFLTYEIRSYLNTVIVSFLLIFGGLKLLFGKQRESTSGASISSASRTKDDELESLFLFKDRDNR</sequence>